<proteinExistence type="predicted"/>
<name>A0A1V2VV88_9BURK</name>
<evidence type="ECO:0000256" key="1">
    <source>
        <dbReference type="SAM" id="SignalP"/>
    </source>
</evidence>
<evidence type="ECO:0000313" key="2">
    <source>
        <dbReference type="EMBL" id="ONU77777.1"/>
    </source>
</evidence>
<keyword evidence="1" id="KW-0732">Signal</keyword>
<feature type="chain" id="PRO_5013228629" description="Lipoprotein" evidence="1">
    <location>
        <begin position="19"/>
        <end position="244"/>
    </location>
</feature>
<feature type="signal peptide" evidence="1">
    <location>
        <begin position="1"/>
        <end position="18"/>
    </location>
</feature>
<dbReference type="AlphaFoldDB" id="A0A1V2VV88"/>
<comment type="caution">
    <text evidence="2">The sequence shown here is derived from an EMBL/GenBank/DDBJ whole genome shotgun (WGS) entry which is preliminary data.</text>
</comment>
<sequence>MRKLLIPVLLAAATAAWAQSAQTDASSPAVQAPAAAPSIKNRLVGKIAPDGDKARKLYVEFNESPALSKALQEAFKAQGYELADTKEQADIAYIFDGAFQAMRPATNRTAEIRLGEYAEHPEALKTKSGRGFSVALGLNPLAVVAGTVLQNVGNATGVQDAVNSAVGDPDGKCLAKCDQWGYKQRATVNIERYADGKRASVIASVSETTEDGLDPDGLILASLQGLSARLGLDLASAYKPRGRQ</sequence>
<dbReference type="RefSeq" id="WP_077176656.1">
    <property type="nucleotide sequence ID" value="NZ_MUTB01000063.1"/>
</dbReference>
<evidence type="ECO:0000313" key="3">
    <source>
        <dbReference type="Proteomes" id="UP000188543"/>
    </source>
</evidence>
<organism evidence="2 3">
    <name type="scientific">Burkholderia cenocepacia</name>
    <dbReference type="NCBI Taxonomy" id="95486"/>
    <lineage>
        <taxon>Bacteria</taxon>
        <taxon>Pseudomonadati</taxon>
        <taxon>Pseudomonadota</taxon>
        <taxon>Betaproteobacteria</taxon>
        <taxon>Burkholderiales</taxon>
        <taxon>Burkholderiaceae</taxon>
        <taxon>Burkholderia</taxon>
        <taxon>Burkholderia cepacia complex</taxon>
    </lineage>
</organism>
<dbReference type="EMBL" id="MUTJ01000092">
    <property type="protein sequence ID" value="ONU77777.1"/>
    <property type="molecule type" value="Genomic_DNA"/>
</dbReference>
<reference evidence="2 3" key="1">
    <citation type="submission" date="2016-08" db="EMBL/GenBank/DDBJ databases">
        <authorList>
            <person name="Seilhamer J.J."/>
        </authorList>
    </citation>
    <scope>NUCLEOTIDE SEQUENCE [LARGE SCALE GENOMIC DNA]</scope>
    <source>
        <strain evidence="2 3">VC14762</strain>
    </source>
</reference>
<protein>
    <recommendedName>
        <fullName evidence="4">Lipoprotein</fullName>
    </recommendedName>
</protein>
<evidence type="ECO:0008006" key="4">
    <source>
        <dbReference type="Google" id="ProtNLM"/>
    </source>
</evidence>
<accession>A0A1V2VV88</accession>
<dbReference type="Proteomes" id="UP000188543">
    <property type="component" value="Unassembled WGS sequence"/>
</dbReference>
<gene>
    <name evidence="2" type="ORF">A8E72_30805</name>
</gene>